<dbReference type="AlphaFoldDB" id="A0A0M3JQT3"/>
<reference evidence="4" key="1">
    <citation type="submission" date="2017-02" db="UniProtKB">
        <authorList>
            <consortium name="WormBaseParasite"/>
        </authorList>
    </citation>
    <scope>IDENTIFICATION</scope>
</reference>
<feature type="compositionally biased region" description="Polar residues" evidence="1">
    <location>
        <begin position="17"/>
        <end position="27"/>
    </location>
</feature>
<name>A0A0M3JQT3_ANISI</name>
<sequence length="210" mass="23296">MIIDEGLSTARSEHSPMDNNNTNSDESVLSRAENNVHTDNNNNATLQPGMRLRDDNGTIRMYFAHNDNFIASNYRGLLGAHDDGSNTFDTLPHLSEDESGDSRQIPTITRSQMGSVLRSPTNLARHALVRVRLPNRLSEAVSGALLGSRHRFMPNIVMPQIQFGGQAVEIHPESENSHSVYDTEPSIELDISDNDVGEFDSNESIDEQHD</sequence>
<organism evidence="4">
    <name type="scientific">Anisakis simplex</name>
    <name type="common">Herring worm</name>
    <dbReference type="NCBI Taxonomy" id="6269"/>
    <lineage>
        <taxon>Eukaryota</taxon>
        <taxon>Metazoa</taxon>
        <taxon>Ecdysozoa</taxon>
        <taxon>Nematoda</taxon>
        <taxon>Chromadorea</taxon>
        <taxon>Rhabditida</taxon>
        <taxon>Spirurina</taxon>
        <taxon>Ascaridomorpha</taxon>
        <taxon>Ascaridoidea</taxon>
        <taxon>Anisakidae</taxon>
        <taxon>Anisakis</taxon>
        <taxon>Anisakis simplex complex</taxon>
    </lineage>
</organism>
<keyword evidence="3" id="KW-1185">Reference proteome</keyword>
<protein>
    <submittedName>
        <fullName evidence="4">Anaphase-promoting complex subunit 13</fullName>
    </submittedName>
</protein>
<dbReference type="WBParaSite" id="ASIM_0001004101-mRNA-1">
    <property type="protein sequence ID" value="ASIM_0001004101-mRNA-1"/>
    <property type="gene ID" value="ASIM_0001004101"/>
</dbReference>
<evidence type="ECO:0000313" key="4">
    <source>
        <dbReference type="WBParaSite" id="ASIM_0001004101-mRNA-1"/>
    </source>
</evidence>
<proteinExistence type="predicted"/>
<feature type="region of interest" description="Disordered" evidence="1">
    <location>
        <begin position="173"/>
        <end position="210"/>
    </location>
</feature>
<dbReference type="EMBL" id="UYRR01030971">
    <property type="protein sequence ID" value="VDK41714.1"/>
    <property type="molecule type" value="Genomic_DNA"/>
</dbReference>
<dbReference type="Proteomes" id="UP000267096">
    <property type="component" value="Unassembled WGS sequence"/>
</dbReference>
<evidence type="ECO:0000313" key="3">
    <source>
        <dbReference type="Proteomes" id="UP000267096"/>
    </source>
</evidence>
<feature type="compositionally biased region" description="Acidic residues" evidence="1">
    <location>
        <begin position="185"/>
        <end position="210"/>
    </location>
</feature>
<accession>A0A0M3JQT3</accession>
<evidence type="ECO:0000256" key="1">
    <source>
        <dbReference type="SAM" id="MobiDB-lite"/>
    </source>
</evidence>
<evidence type="ECO:0000313" key="2">
    <source>
        <dbReference type="EMBL" id="VDK41714.1"/>
    </source>
</evidence>
<feature type="region of interest" description="Disordered" evidence="1">
    <location>
        <begin position="1"/>
        <end position="30"/>
    </location>
</feature>
<gene>
    <name evidence="2" type="ORF">ASIM_LOCUS9772</name>
</gene>
<reference evidence="2 3" key="2">
    <citation type="submission" date="2018-11" db="EMBL/GenBank/DDBJ databases">
        <authorList>
            <consortium name="Pathogen Informatics"/>
        </authorList>
    </citation>
    <scope>NUCLEOTIDE SEQUENCE [LARGE SCALE GENOMIC DNA]</scope>
</reference>